<keyword evidence="2" id="KW-1185">Reference proteome</keyword>
<evidence type="ECO:0000313" key="1">
    <source>
        <dbReference type="EMBL" id="KAL2820605.1"/>
    </source>
</evidence>
<comment type="caution">
    <text evidence="1">The sequence shown here is derived from an EMBL/GenBank/DDBJ whole genome shotgun (WGS) entry which is preliminary data.</text>
</comment>
<proteinExistence type="predicted"/>
<sequence length="237" mass="26389">MFNDFLVAAHEKILARKGRCKHQMGGSRRVEVRQQCICNFELEPRVDVEIGSSFLGLQGAVMALIDSKGLQSPHDRCAYGNDTPPLGAHPIDLSGGFGSNLEVLGSHAMTLNIISTDMTGQEDLGRPNVQRDICHLYSFCGRLCQQLGREVEARRWNLEPPRHLGKYGPVGLGGRFQECWVYADSLVRALTMLVKRRDQECQWFESGLPELIGLRFEKGASECGVVRCCENKPGLDQ</sequence>
<accession>A0ABR4HYU7</accession>
<gene>
    <name evidence="1" type="ORF">BJX63DRAFT_427931</name>
</gene>
<reference evidence="1 2" key="1">
    <citation type="submission" date="2024-07" db="EMBL/GenBank/DDBJ databases">
        <title>Section-level genome sequencing and comparative genomics of Aspergillus sections Usti and Cavernicolus.</title>
        <authorList>
            <consortium name="Lawrence Berkeley National Laboratory"/>
            <person name="Nybo J.L."/>
            <person name="Vesth T.C."/>
            <person name="Theobald S."/>
            <person name="Frisvad J.C."/>
            <person name="Larsen T.O."/>
            <person name="Kjaerboelling I."/>
            <person name="Rothschild-Mancinelli K."/>
            <person name="Lyhne E.K."/>
            <person name="Kogle M.E."/>
            <person name="Barry K."/>
            <person name="Clum A."/>
            <person name="Na H."/>
            <person name="Ledsgaard L."/>
            <person name="Lin J."/>
            <person name="Lipzen A."/>
            <person name="Kuo A."/>
            <person name="Riley R."/>
            <person name="Mondo S."/>
            <person name="Labutti K."/>
            <person name="Haridas S."/>
            <person name="Pangalinan J."/>
            <person name="Salamov A.A."/>
            <person name="Simmons B.A."/>
            <person name="Magnuson J.K."/>
            <person name="Chen J."/>
            <person name="Drula E."/>
            <person name="Henrissat B."/>
            <person name="Wiebenga A."/>
            <person name="Lubbers R.J."/>
            <person name="Gomes A.C."/>
            <person name="Makela M.R."/>
            <person name="Stajich J."/>
            <person name="Grigoriev I.V."/>
            <person name="Mortensen U.H."/>
            <person name="De Vries R.P."/>
            <person name="Baker S.E."/>
            <person name="Andersen M.R."/>
        </authorList>
    </citation>
    <scope>NUCLEOTIDE SEQUENCE [LARGE SCALE GENOMIC DNA]</scope>
    <source>
        <strain evidence="1 2">CBS 588.65</strain>
    </source>
</reference>
<dbReference type="Proteomes" id="UP001610334">
    <property type="component" value="Unassembled WGS sequence"/>
</dbReference>
<organism evidence="1 2">
    <name type="scientific">Aspergillus granulosus</name>
    <dbReference type="NCBI Taxonomy" id="176169"/>
    <lineage>
        <taxon>Eukaryota</taxon>
        <taxon>Fungi</taxon>
        <taxon>Dikarya</taxon>
        <taxon>Ascomycota</taxon>
        <taxon>Pezizomycotina</taxon>
        <taxon>Eurotiomycetes</taxon>
        <taxon>Eurotiomycetidae</taxon>
        <taxon>Eurotiales</taxon>
        <taxon>Aspergillaceae</taxon>
        <taxon>Aspergillus</taxon>
        <taxon>Aspergillus subgen. Nidulantes</taxon>
    </lineage>
</organism>
<dbReference type="EMBL" id="JBFXLT010000006">
    <property type="protein sequence ID" value="KAL2820605.1"/>
    <property type="molecule type" value="Genomic_DNA"/>
</dbReference>
<protein>
    <submittedName>
        <fullName evidence="1">Uncharacterized protein</fullName>
    </submittedName>
</protein>
<name>A0ABR4HYU7_9EURO</name>
<evidence type="ECO:0000313" key="2">
    <source>
        <dbReference type="Proteomes" id="UP001610334"/>
    </source>
</evidence>